<accession>A0A9P7NCR8</accession>
<protein>
    <submittedName>
        <fullName evidence="1">Uncharacterized protein</fullName>
    </submittedName>
</protein>
<feature type="non-terminal residue" evidence="1">
    <location>
        <position position="1"/>
    </location>
</feature>
<dbReference type="EMBL" id="SRPW01000581">
    <property type="protein sequence ID" value="KAG6013491.1"/>
    <property type="molecule type" value="Genomic_DNA"/>
</dbReference>
<evidence type="ECO:0000313" key="2">
    <source>
        <dbReference type="Proteomes" id="UP000748025"/>
    </source>
</evidence>
<dbReference type="AlphaFoldDB" id="A0A9P7NCR8"/>
<name>A0A9P7NCR8_9HYPO</name>
<evidence type="ECO:0000313" key="1">
    <source>
        <dbReference type="EMBL" id="KAG6013491.1"/>
    </source>
</evidence>
<comment type="caution">
    <text evidence="1">The sequence shown here is derived from an EMBL/GenBank/DDBJ whole genome shotgun (WGS) entry which is preliminary data.</text>
</comment>
<keyword evidence="2" id="KW-1185">Reference proteome</keyword>
<proteinExistence type="predicted"/>
<reference evidence="1" key="1">
    <citation type="journal article" date="2020" name="bioRxiv">
        <title>Whole genome comparisons of ergot fungi reveals the divergence and evolution of species within the genus Claviceps are the result of varying mechanisms driving genome evolution and host range expansion.</title>
        <authorList>
            <person name="Wyka S.A."/>
            <person name="Mondo S.J."/>
            <person name="Liu M."/>
            <person name="Dettman J."/>
            <person name="Nalam V."/>
            <person name="Broders K.D."/>
        </authorList>
    </citation>
    <scope>NUCLEOTIDE SEQUENCE</scope>
    <source>
        <strain evidence="1">CCC 602</strain>
    </source>
</reference>
<dbReference type="Proteomes" id="UP000748025">
    <property type="component" value="Unassembled WGS sequence"/>
</dbReference>
<sequence length="65" mass="7429">YHFGTYDAYVIPAGSGTYSFTDKYGIIIDVIRNPGQCSNWDITTGRRRGQWTPIVMNAEWCKEHA</sequence>
<gene>
    <name evidence="1" type="ORF">E4U43_007273</name>
</gene>
<organism evidence="1 2">
    <name type="scientific">Claviceps pusilla</name>
    <dbReference type="NCBI Taxonomy" id="123648"/>
    <lineage>
        <taxon>Eukaryota</taxon>
        <taxon>Fungi</taxon>
        <taxon>Dikarya</taxon>
        <taxon>Ascomycota</taxon>
        <taxon>Pezizomycotina</taxon>
        <taxon>Sordariomycetes</taxon>
        <taxon>Hypocreomycetidae</taxon>
        <taxon>Hypocreales</taxon>
        <taxon>Clavicipitaceae</taxon>
        <taxon>Claviceps</taxon>
    </lineage>
</organism>